<reference evidence="7 8" key="2">
    <citation type="submission" date="2018-11" db="EMBL/GenBank/DDBJ databases">
        <authorList>
            <consortium name="Pathogen Informatics"/>
        </authorList>
    </citation>
    <scope>NUCLEOTIDE SEQUENCE [LARGE SCALE GENOMIC DNA]</scope>
</reference>
<dbReference type="InterPro" id="IPR005829">
    <property type="entry name" value="Sugar_transporter_CS"/>
</dbReference>
<evidence type="ECO:0000256" key="5">
    <source>
        <dbReference type="SAM" id="Phobius"/>
    </source>
</evidence>
<dbReference type="InterPro" id="IPR003663">
    <property type="entry name" value="Sugar/inositol_transpt"/>
</dbReference>
<dbReference type="GO" id="GO:0016020">
    <property type="term" value="C:membrane"/>
    <property type="evidence" value="ECO:0007669"/>
    <property type="project" value="UniProtKB-SubCell"/>
</dbReference>
<keyword evidence="2 5" id="KW-0812">Transmembrane</keyword>
<keyword evidence="4 5" id="KW-0472">Membrane</keyword>
<feature type="transmembrane region" description="Helical" evidence="5">
    <location>
        <begin position="9"/>
        <end position="29"/>
    </location>
</feature>
<feature type="transmembrane region" description="Helical" evidence="5">
    <location>
        <begin position="121"/>
        <end position="142"/>
    </location>
</feature>
<feature type="transmembrane region" description="Helical" evidence="5">
    <location>
        <begin position="367"/>
        <end position="392"/>
    </location>
</feature>
<name>A0A183UK10_TOXCA</name>
<feature type="transmembrane region" description="Helical" evidence="5">
    <location>
        <begin position="334"/>
        <end position="355"/>
    </location>
</feature>
<dbReference type="Proteomes" id="UP000050794">
    <property type="component" value="Unassembled WGS sequence"/>
</dbReference>
<evidence type="ECO:0000313" key="8">
    <source>
        <dbReference type="Proteomes" id="UP000050794"/>
    </source>
</evidence>
<dbReference type="InterPro" id="IPR036259">
    <property type="entry name" value="MFS_trans_sf"/>
</dbReference>
<feature type="domain" description="Major facilitator superfamily (MFS) profile" evidence="6">
    <location>
        <begin position="13"/>
        <end position="459"/>
    </location>
</feature>
<feature type="transmembrane region" description="Helical" evidence="5">
    <location>
        <begin position="433"/>
        <end position="453"/>
    </location>
</feature>
<feature type="transmembrane region" description="Helical" evidence="5">
    <location>
        <begin position="154"/>
        <end position="178"/>
    </location>
</feature>
<evidence type="ECO:0000256" key="1">
    <source>
        <dbReference type="ARBA" id="ARBA00004141"/>
    </source>
</evidence>
<evidence type="ECO:0000313" key="7">
    <source>
        <dbReference type="EMBL" id="VDM40151.1"/>
    </source>
</evidence>
<dbReference type="AlphaFoldDB" id="A0A183UK10"/>
<dbReference type="EMBL" id="UYWY01020008">
    <property type="protein sequence ID" value="VDM40151.1"/>
    <property type="molecule type" value="Genomic_DNA"/>
</dbReference>
<feature type="transmembrane region" description="Helical" evidence="5">
    <location>
        <begin position="94"/>
        <end position="115"/>
    </location>
</feature>
<sequence>MSKFPPSKLFVISVVISFGGSFHFGYQLVLTNPSQNAFITFLNDSFALHYGSTLENAFAQAAWSAVVAVLFVGAIVGSLSLGCVGEKLGRKRGLYFSFTMTLIAAATSIVSLFVISFELYALSRVLTGYSLSLSLGLSALYLNESSPKECRGFVSMMIGVMVQLGTVVASVVAMPSLLGTTQNLWYLYLLECITLICVIVTLPFMPESPGYLGLRGDDAAARSSIMFLHGCEPSQAEVILCEIKENLKQNAKALSVSEVWRQKQTRQGTIVGIAVSLSMSFSGIAVVNAYAVEILRGCGLSLTDASLGNILLAVVSLLAIVISSFVVDRFGRRPLILVSSTVILVLNLAIFGLMYAFNRFHHTWTGYVLVVVISIFIIFFAIGPGPLCYFITAEMVDQNARAAAQSWASFTQMACRTVLLTIYLPIVHQIGQALAYLALFVVPLVLAVLFLYFNMPETKNKNYNEVSRNRQMRRVCYSMSDVSTQRQR</sequence>
<reference evidence="9" key="1">
    <citation type="submission" date="2016-06" db="UniProtKB">
        <authorList>
            <consortium name="WormBaseParasite"/>
        </authorList>
    </citation>
    <scope>IDENTIFICATION</scope>
</reference>
<feature type="transmembrane region" description="Helical" evidence="5">
    <location>
        <begin position="184"/>
        <end position="205"/>
    </location>
</feature>
<evidence type="ECO:0000259" key="6">
    <source>
        <dbReference type="PROSITE" id="PS50850"/>
    </source>
</evidence>
<keyword evidence="8" id="KW-1185">Reference proteome</keyword>
<dbReference type="PROSITE" id="PS50850">
    <property type="entry name" value="MFS"/>
    <property type="match status" value="1"/>
</dbReference>
<evidence type="ECO:0000256" key="4">
    <source>
        <dbReference type="ARBA" id="ARBA00023136"/>
    </source>
</evidence>
<dbReference type="InterPro" id="IPR005828">
    <property type="entry name" value="MFS_sugar_transport-like"/>
</dbReference>
<dbReference type="PRINTS" id="PR00171">
    <property type="entry name" value="SUGRTRNSPORT"/>
</dbReference>
<dbReference type="GO" id="GO:0015149">
    <property type="term" value="F:hexose transmembrane transporter activity"/>
    <property type="evidence" value="ECO:0007669"/>
    <property type="project" value="TreeGrafter"/>
</dbReference>
<evidence type="ECO:0000256" key="3">
    <source>
        <dbReference type="ARBA" id="ARBA00022989"/>
    </source>
</evidence>
<organism evidence="8 9">
    <name type="scientific">Toxocara canis</name>
    <name type="common">Canine roundworm</name>
    <dbReference type="NCBI Taxonomy" id="6265"/>
    <lineage>
        <taxon>Eukaryota</taxon>
        <taxon>Metazoa</taxon>
        <taxon>Ecdysozoa</taxon>
        <taxon>Nematoda</taxon>
        <taxon>Chromadorea</taxon>
        <taxon>Rhabditida</taxon>
        <taxon>Spirurina</taxon>
        <taxon>Ascaridomorpha</taxon>
        <taxon>Ascaridoidea</taxon>
        <taxon>Toxocaridae</taxon>
        <taxon>Toxocara</taxon>
    </lineage>
</organism>
<evidence type="ECO:0000313" key="9">
    <source>
        <dbReference type="WBParaSite" id="TCNE_0000883001-mRNA-1"/>
    </source>
</evidence>
<dbReference type="InterPro" id="IPR045263">
    <property type="entry name" value="GLUT"/>
</dbReference>
<dbReference type="SUPFAM" id="SSF103473">
    <property type="entry name" value="MFS general substrate transporter"/>
    <property type="match status" value="1"/>
</dbReference>
<dbReference type="PANTHER" id="PTHR23503">
    <property type="entry name" value="SOLUTE CARRIER FAMILY 2"/>
    <property type="match status" value="1"/>
</dbReference>
<comment type="subcellular location">
    <subcellularLocation>
        <location evidence="1">Membrane</location>
        <topology evidence="1">Multi-pass membrane protein</topology>
    </subcellularLocation>
</comment>
<feature type="transmembrane region" description="Helical" evidence="5">
    <location>
        <begin position="61"/>
        <end position="82"/>
    </location>
</feature>
<proteinExistence type="predicted"/>
<gene>
    <name evidence="7" type="ORF">TCNE_LOCUS8830</name>
</gene>
<dbReference type="InterPro" id="IPR020846">
    <property type="entry name" value="MFS_dom"/>
</dbReference>
<keyword evidence="3 5" id="KW-1133">Transmembrane helix</keyword>
<dbReference type="Gene3D" id="1.20.1250.20">
    <property type="entry name" value="MFS general substrate transporter like domains"/>
    <property type="match status" value="1"/>
</dbReference>
<evidence type="ECO:0000256" key="2">
    <source>
        <dbReference type="ARBA" id="ARBA00022692"/>
    </source>
</evidence>
<feature type="transmembrane region" description="Helical" evidence="5">
    <location>
        <begin position="310"/>
        <end position="327"/>
    </location>
</feature>
<accession>A0A183UK10</accession>
<protein>
    <submittedName>
        <fullName evidence="9">MFS domain-containing protein</fullName>
    </submittedName>
</protein>
<feature type="transmembrane region" description="Helical" evidence="5">
    <location>
        <begin position="270"/>
        <end position="290"/>
    </location>
</feature>
<feature type="transmembrane region" description="Helical" evidence="5">
    <location>
        <begin position="404"/>
        <end position="427"/>
    </location>
</feature>
<dbReference type="PROSITE" id="PS00216">
    <property type="entry name" value="SUGAR_TRANSPORT_1"/>
    <property type="match status" value="1"/>
</dbReference>
<dbReference type="PANTHER" id="PTHR23503:SF17">
    <property type="entry name" value="MAJOR FACILITATOR SUPERFAMILY (MFS) PROFILE DOMAIN-CONTAINING PROTEIN"/>
    <property type="match status" value="1"/>
</dbReference>
<dbReference type="WBParaSite" id="TCNE_0000883001-mRNA-1">
    <property type="protein sequence ID" value="TCNE_0000883001-mRNA-1"/>
    <property type="gene ID" value="TCNE_0000883001"/>
</dbReference>
<dbReference type="Pfam" id="PF00083">
    <property type="entry name" value="Sugar_tr"/>
    <property type="match status" value="1"/>
</dbReference>